<evidence type="ECO:0000256" key="4">
    <source>
        <dbReference type="ARBA" id="ARBA00023136"/>
    </source>
</evidence>
<dbReference type="Proteomes" id="UP001186944">
    <property type="component" value="Unassembled WGS sequence"/>
</dbReference>
<dbReference type="GO" id="GO:0004888">
    <property type="term" value="F:transmembrane signaling receptor activity"/>
    <property type="evidence" value="ECO:0007669"/>
    <property type="project" value="InterPro"/>
</dbReference>
<accession>A0AA88XK52</accession>
<reference evidence="8" key="1">
    <citation type="submission" date="2019-08" db="EMBL/GenBank/DDBJ databases">
        <title>The improved chromosome-level genome for the pearl oyster Pinctada fucata martensii using PacBio sequencing and Hi-C.</title>
        <authorList>
            <person name="Zheng Z."/>
        </authorList>
    </citation>
    <scope>NUCLEOTIDE SEQUENCE</scope>
    <source>
        <strain evidence="8">ZZ-2019</strain>
        <tissue evidence="8">Adductor muscle</tissue>
    </source>
</reference>
<feature type="transmembrane region" description="Helical" evidence="5">
    <location>
        <begin position="228"/>
        <end position="253"/>
    </location>
</feature>
<organism evidence="8 9">
    <name type="scientific">Pinctada imbricata</name>
    <name type="common">Atlantic pearl-oyster</name>
    <name type="synonym">Pinctada martensii</name>
    <dbReference type="NCBI Taxonomy" id="66713"/>
    <lineage>
        <taxon>Eukaryota</taxon>
        <taxon>Metazoa</taxon>
        <taxon>Spiralia</taxon>
        <taxon>Lophotrochozoa</taxon>
        <taxon>Mollusca</taxon>
        <taxon>Bivalvia</taxon>
        <taxon>Autobranchia</taxon>
        <taxon>Pteriomorphia</taxon>
        <taxon>Pterioida</taxon>
        <taxon>Pterioidea</taxon>
        <taxon>Pteriidae</taxon>
        <taxon>Pinctada</taxon>
    </lineage>
</organism>
<comment type="caution">
    <text evidence="8">The sequence shown here is derived from an EMBL/GenBank/DDBJ whole genome shotgun (WGS) entry which is preliminary data.</text>
</comment>
<feature type="chain" id="PRO_5041514289" evidence="5">
    <location>
        <begin position="26"/>
        <end position="330"/>
    </location>
</feature>
<dbReference type="PRINTS" id="PR00252">
    <property type="entry name" value="NRIONCHANNEL"/>
</dbReference>
<feature type="signal peptide" evidence="5">
    <location>
        <begin position="1"/>
        <end position="25"/>
    </location>
</feature>
<feature type="transmembrane region" description="Helical" evidence="5">
    <location>
        <begin position="259"/>
        <end position="276"/>
    </location>
</feature>
<evidence type="ECO:0000256" key="5">
    <source>
        <dbReference type="RuleBase" id="RU000687"/>
    </source>
</evidence>
<dbReference type="Gene3D" id="1.20.58.390">
    <property type="entry name" value="Neurotransmitter-gated ion-channel transmembrane domain"/>
    <property type="match status" value="1"/>
</dbReference>
<keyword evidence="4 5" id="KW-0472">Membrane</keyword>
<sequence length="330" mass="36718">MAIIILFRTLLFTCITISYVGECGSLSDAQSLYAYITGSVNKYLRPESNQSEPTELVLSFHLKSISGLDEVHGVLYSALSINVAWIDDSISWNPNSYGGISEIKLHSSLIWVPDLILGNPANRISRIGLADVPVTIKSTGHVIHIIPDLLESTCDVDVTYFPFDSQKCVIEIIVVGYMSDIKFKVGGKIDTTHYSENNLWILASAKSGISDMGGLPFVRLSLSLKRRYSFFILNLFSPVLIMIMLNIMVFMLPPDSGERVGYAITCLLALSVYMTFASENLPVSSKPIPIVTYVLLVYNVKGFQLSTFLKKIPNQFTCTRHVFRILNSHQ</sequence>
<dbReference type="PROSITE" id="PS00236">
    <property type="entry name" value="NEUROTR_ION_CHANNEL"/>
    <property type="match status" value="1"/>
</dbReference>
<keyword evidence="5" id="KW-0813">Transport</keyword>
<dbReference type="AlphaFoldDB" id="A0AA88XK52"/>
<dbReference type="GO" id="GO:0005230">
    <property type="term" value="F:extracellular ligand-gated monoatomic ion channel activity"/>
    <property type="evidence" value="ECO:0007669"/>
    <property type="project" value="InterPro"/>
</dbReference>
<keyword evidence="5" id="KW-0407">Ion channel</keyword>
<dbReference type="InterPro" id="IPR036719">
    <property type="entry name" value="Neuro-gated_channel_TM_sf"/>
</dbReference>
<dbReference type="Gene3D" id="2.70.170.10">
    <property type="entry name" value="Neurotransmitter-gated ion-channel ligand-binding domain"/>
    <property type="match status" value="1"/>
</dbReference>
<comment type="similarity">
    <text evidence="5">Belongs to the ligand-gated ion channel (TC 1.A.9) family.</text>
</comment>
<feature type="domain" description="Neurotransmitter-gated ion-channel ligand-binding" evidence="6">
    <location>
        <begin position="31"/>
        <end position="227"/>
    </location>
</feature>
<proteinExistence type="inferred from homology"/>
<dbReference type="SUPFAM" id="SSF90112">
    <property type="entry name" value="Neurotransmitter-gated ion-channel transmembrane pore"/>
    <property type="match status" value="1"/>
</dbReference>
<dbReference type="FunFam" id="2.70.170.10:FF:000028">
    <property type="entry name" value="AcetylCholine Receptor"/>
    <property type="match status" value="1"/>
</dbReference>
<evidence type="ECO:0000259" key="7">
    <source>
        <dbReference type="Pfam" id="PF02932"/>
    </source>
</evidence>
<name>A0AA88XK52_PINIB</name>
<gene>
    <name evidence="8" type="ORF">FSP39_024451</name>
</gene>
<dbReference type="PANTHER" id="PTHR18945">
    <property type="entry name" value="NEUROTRANSMITTER GATED ION CHANNEL"/>
    <property type="match status" value="1"/>
</dbReference>
<dbReference type="GO" id="GO:0016020">
    <property type="term" value="C:membrane"/>
    <property type="evidence" value="ECO:0007669"/>
    <property type="project" value="UniProtKB-SubCell"/>
</dbReference>
<keyword evidence="3 5" id="KW-1133">Transmembrane helix</keyword>
<keyword evidence="9" id="KW-1185">Reference proteome</keyword>
<dbReference type="InterPro" id="IPR006202">
    <property type="entry name" value="Neur_chan_lig-bd"/>
</dbReference>
<dbReference type="CDD" id="cd18989">
    <property type="entry name" value="LGIC_ECD_cation"/>
    <property type="match status" value="1"/>
</dbReference>
<dbReference type="InterPro" id="IPR006201">
    <property type="entry name" value="Neur_channel"/>
</dbReference>
<protein>
    <submittedName>
        <fullName evidence="8">Uncharacterized protein</fullName>
    </submittedName>
</protein>
<dbReference type="SUPFAM" id="SSF63712">
    <property type="entry name" value="Nicotinic receptor ligand binding domain-like"/>
    <property type="match status" value="1"/>
</dbReference>
<evidence type="ECO:0000256" key="1">
    <source>
        <dbReference type="ARBA" id="ARBA00004141"/>
    </source>
</evidence>
<dbReference type="InterPro" id="IPR006029">
    <property type="entry name" value="Neurotrans-gated_channel_TM"/>
</dbReference>
<dbReference type="Pfam" id="PF02931">
    <property type="entry name" value="Neur_chan_LBD"/>
    <property type="match status" value="1"/>
</dbReference>
<dbReference type="InterPro" id="IPR038050">
    <property type="entry name" value="Neuro_actylchol_rec"/>
</dbReference>
<evidence type="ECO:0000256" key="2">
    <source>
        <dbReference type="ARBA" id="ARBA00022692"/>
    </source>
</evidence>
<dbReference type="Pfam" id="PF02932">
    <property type="entry name" value="Neur_chan_memb"/>
    <property type="match status" value="1"/>
</dbReference>
<keyword evidence="5" id="KW-0406">Ion transport</keyword>
<evidence type="ECO:0000259" key="6">
    <source>
        <dbReference type="Pfam" id="PF02931"/>
    </source>
</evidence>
<dbReference type="CDD" id="cd19051">
    <property type="entry name" value="LGIC_TM_cation"/>
    <property type="match status" value="1"/>
</dbReference>
<dbReference type="InterPro" id="IPR036734">
    <property type="entry name" value="Neur_chan_lig-bd_sf"/>
</dbReference>
<keyword evidence="2 5" id="KW-0812">Transmembrane</keyword>
<evidence type="ECO:0000313" key="9">
    <source>
        <dbReference type="Proteomes" id="UP001186944"/>
    </source>
</evidence>
<keyword evidence="5" id="KW-0732">Signal</keyword>
<dbReference type="InterPro" id="IPR018000">
    <property type="entry name" value="Neurotransmitter_ion_chnl_CS"/>
</dbReference>
<dbReference type="EMBL" id="VSWD01000012">
    <property type="protein sequence ID" value="KAK3086856.1"/>
    <property type="molecule type" value="Genomic_DNA"/>
</dbReference>
<comment type="caution">
    <text evidence="5">Lacks conserved residue(s) required for the propagation of feature annotation.</text>
</comment>
<comment type="subcellular location">
    <subcellularLocation>
        <location evidence="1">Membrane</location>
        <topology evidence="1">Multi-pass membrane protein</topology>
    </subcellularLocation>
</comment>
<evidence type="ECO:0000256" key="3">
    <source>
        <dbReference type="ARBA" id="ARBA00022989"/>
    </source>
</evidence>
<evidence type="ECO:0000313" key="8">
    <source>
        <dbReference type="EMBL" id="KAK3086856.1"/>
    </source>
</evidence>
<feature type="domain" description="Neurotransmitter-gated ion-channel transmembrane" evidence="7">
    <location>
        <begin position="238"/>
        <end position="298"/>
    </location>
</feature>